<dbReference type="Proteomes" id="UP000215305">
    <property type="component" value="Unassembled WGS sequence"/>
</dbReference>
<keyword evidence="3" id="KW-1185">Reference proteome</keyword>
<feature type="domain" description="Aminoglycoside phosphotransferase" evidence="1">
    <location>
        <begin position="101"/>
        <end position="265"/>
    </location>
</feature>
<dbReference type="RefSeq" id="XP_026611202.1">
    <property type="nucleotide sequence ID" value="XM_026753877.1"/>
</dbReference>
<gene>
    <name evidence="2" type="ORF">CDV56_100258</name>
</gene>
<dbReference type="SUPFAM" id="SSF56112">
    <property type="entry name" value="Protein kinase-like (PK-like)"/>
    <property type="match status" value="1"/>
</dbReference>
<dbReference type="PANTHER" id="PTHR21310">
    <property type="entry name" value="AMINOGLYCOSIDE PHOSPHOTRANSFERASE-RELATED-RELATED"/>
    <property type="match status" value="1"/>
</dbReference>
<dbReference type="Pfam" id="PF01636">
    <property type="entry name" value="APH"/>
    <property type="match status" value="1"/>
</dbReference>
<dbReference type="PANTHER" id="PTHR21310:SF59">
    <property type="entry name" value="AMINOGLYCOSIDE PHOSPHOTRANSFERASE DOMAIN-CONTAINING PROTEIN"/>
    <property type="match status" value="1"/>
</dbReference>
<evidence type="ECO:0000313" key="2">
    <source>
        <dbReference type="EMBL" id="RHZ46582.1"/>
    </source>
</evidence>
<dbReference type="InterPro" id="IPR051678">
    <property type="entry name" value="AGP_Transferase"/>
</dbReference>
<proteinExistence type="predicted"/>
<dbReference type="VEuPathDB" id="FungiDB:CDV56_100258"/>
<reference evidence="2" key="1">
    <citation type="submission" date="2018-08" db="EMBL/GenBank/DDBJ databases">
        <title>Draft genome sequence of azole-resistant Aspergillus thermomutatus (Neosartorya pseudofischeri) strain HMR AF 39, isolated from a human nasal aspirate.</title>
        <authorList>
            <person name="Parent-Michaud M."/>
            <person name="Dufresne P.J."/>
            <person name="Fournier E."/>
            <person name="Martineau C."/>
            <person name="Moreira S."/>
            <person name="Perkins V."/>
            <person name="De Repentigny L."/>
            <person name="Dufresne S.F."/>
        </authorList>
    </citation>
    <scope>NUCLEOTIDE SEQUENCE [LARGE SCALE GENOMIC DNA]</scope>
    <source>
        <strain evidence="2">HMR AF 39</strain>
    </source>
</reference>
<dbReference type="AlphaFoldDB" id="A0A397G6D9"/>
<dbReference type="OrthoDB" id="5598852at2759"/>
<evidence type="ECO:0000259" key="1">
    <source>
        <dbReference type="Pfam" id="PF01636"/>
    </source>
</evidence>
<dbReference type="STRING" id="41047.A0A397G6D9"/>
<accession>A0A397G6D9</accession>
<protein>
    <recommendedName>
        <fullName evidence="1">Aminoglycoside phosphotransferase domain-containing protein</fullName>
    </recommendedName>
</protein>
<dbReference type="GeneID" id="38122232"/>
<feature type="non-terminal residue" evidence="2">
    <location>
        <position position="1"/>
    </location>
</feature>
<dbReference type="Gene3D" id="3.90.1200.10">
    <property type="match status" value="1"/>
</dbReference>
<sequence length="357" mass="40624">QNKSLQVRNGLPKTMEERSWTQQAIDRFFKTRESPTQSECDDHARKISGASAVQEIAVPGSLSYTVRCINFPDERRDLVVSFRQPESTLDQAVIKLARSIHGALVPEATFHGKMPDSNPPLLVYTMPYLPGIPCLEALGSKAELSLEEEGRHICFAKHLARYFARCWLNPQPVDPEVQADCQDRVYHRLMKIKNSSPSILPCTTIIELERSLPILFRQTYPQVLTHNDLSQTNILINKETFEITGVVDWSLARVLPFGMELDTLLLATGYMDLSGWHNYTCRLQMLNAFWDEFWIQCQVYDDVHQREIRASAMQATKIGAVLHYAFQRNADGSPSEELTTSKWALKTLNALLLDQSL</sequence>
<evidence type="ECO:0000313" key="3">
    <source>
        <dbReference type="Proteomes" id="UP000215305"/>
    </source>
</evidence>
<organism evidence="2 3">
    <name type="scientific">Aspergillus thermomutatus</name>
    <name type="common">Neosartorya pseudofischeri</name>
    <dbReference type="NCBI Taxonomy" id="41047"/>
    <lineage>
        <taxon>Eukaryota</taxon>
        <taxon>Fungi</taxon>
        <taxon>Dikarya</taxon>
        <taxon>Ascomycota</taxon>
        <taxon>Pezizomycotina</taxon>
        <taxon>Eurotiomycetes</taxon>
        <taxon>Eurotiomycetidae</taxon>
        <taxon>Eurotiales</taxon>
        <taxon>Aspergillaceae</taxon>
        <taxon>Aspergillus</taxon>
        <taxon>Aspergillus subgen. Fumigati</taxon>
    </lineage>
</organism>
<dbReference type="InterPro" id="IPR002575">
    <property type="entry name" value="Aminoglycoside_PTrfase"/>
</dbReference>
<name>A0A397G6D9_ASPTH</name>
<dbReference type="InterPro" id="IPR011009">
    <property type="entry name" value="Kinase-like_dom_sf"/>
</dbReference>
<dbReference type="EMBL" id="NKHU02000246">
    <property type="protein sequence ID" value="RHZ46582.1"/>
    <property type="molecule type" value="Genomic_DNA"/>
</dbReference>
<comment type="caution">
    <text evidence="2">The sequence shown here is derived from an EMBL/GenBank/DDBJ whole genome shotgun (WGS) entry which is preliminary data.</text>
</comment>